<organism evidence="6">
    <name type="scientific">Ignisphaera aggregans</name>
    <dbReference type="NCBI Taxonomy" id="334771"/>
    <lineage>
        <taxon>Archaea</taxon>
        <taxon>Thermoproteota</taxon>
        <taxon>Thermoprotei</taxon>
        <taxon>Desulfurococcales</taxon>
        <taxon>Desulfurococcaceae</taxon>
        <taxon>Ignisphaera</taxon>
    </lineage>
</organism>
<reference evidence="6" key="1">
    <citation type="journal article" date="2020" name="mSystems">
        <title>Genome- and Community-Level Interaction Insights into Carbon Utilization and Element Cycling Functions of Hydrothermarchaeota in Hydrothermal Sediment.</title>
        <authorList>
            <person name="Zhou Z."/>
            <person name="Liu Y."/>
            <person name="Xu W."/>
            <person name="Pan J."/>
            <person name="Luo Z.H."/>
            <person name="Li M."/>
        </authorList>
    </citation>
    <scope>NUCLEOTIDE SEQUENCE [LARGE SCALE GENOMIC DNA]</scope>
    <source>
        <strain evidence="6">SpSt-637</strain>
        <strain evidence="5">SpSt-667</strain>
    </source>
</reference>
<accession>A0A7C4NLT5</accession>
<dbReference type="SUPFAM" id="SSF75471">
    <property type="entry name" value="YhbY-like"/>
    <property type="match status" value="1"/>
</dbReference>
<sequence>MVKLQELADKLRKEKIRVHRADVSLGKKGIHIGIINEIKRLLKLQGCIKIRVLRGARNIVTEADIAKLAAELNADIVDRRGYTYILISRRILKNSPKKKVNRTYTPNKSGQQLQTGTQPQAHKNNNKDNLNLGS</sequence>
<evidence type="ECO:0000259" key="4">
    <source>
        <dbReference type="PROSITE" id="PS51295"/>
    </source>
</evidence>
<dbReference type="AlphaFoldDB" id="A0A7C4NLT5"/>
<comment type="caution">
    <text evidence="6">The sequence shown here is derived from an EMBL/GenBank/DDBJ whole genome shotgun (WGS) entry which is preliminary data.</text>
</comment>
<evidence type="ECO:0000256" key="3">
    <source>
        <dbReference type="SAM" id="MobiDB-lite"/>
    </source>
</evidence>
<evidence type="ECO:0000256" key="2">
    <source>
        <dbReference type="PROSITE-ProRule" id="PRU00626"/>
    </source>
</evidence>
<dbReference type="EMBL" id="DTCK01000021">
    <property type="protein sequence ID" value="HGQ35778.1"/>
    <property type="molecule type" value="Genomic_DNA"/>
</dbReference>
<dbReference type="Pfam" id="PF01985">
    <property type="entry name" value="CRS1_YhbY"/>
    <property type="match status" value="1"/>
</dbReference>
<evidence type="ECO:0000313" key="5">
    <source>
        <dbReference type="EMBL" id="HGQ35778.1"/>
    </source>
</evidence>
<keyword evidence="1 2" id="KW-0694">RNA-binding</keyword>
<dbReference type="GO" id="GO:0003723">
    <property type="term" value="F:RNA binding"/>
    <property type="evidence" value="ECO:0007669"/>
    <property type="project" value="UniProtKB-UniRule"/>
</dbReference>
<dbReference type="PROSITE" id="PS51295">
    <property type="entry name" value="CRM"/>
    <property type="match status" value="1"/>
</dbReference>
<proteinExistence type="predicted"/>
<gene>
    <name evidence="6" type="ORF">ENU08_02330</name>
    <name evidence="5" type="ORF">ENU41_03760</name>
</gene>
<dbReference type="InterPro" id="IPR001890">
    <property type="entry name" value="RNA-binding_CRM"/>
</dbReference>
<dbReference type="Gene3D" id="3.30.110.60">
    <property type="entry name" value="YhbY-like"/>
    <property type="match status" value="1"/>
</dbReference>
<feature type="domain" description="CRM" evidence="4">
    <location>
        <begin position="1"/>
        <end position="99"/>
    </location>
</feature>
<evidence type="ECO:0000313" key="6">
    <source>
        <dbReference type="EMBL" id="HGQ64066.1"/>
    </source>
</evidence>
<feature type="compositionally biased region" description="Polar residues" evidence="3">
    <location>
        <begin position="102"/>
        <end position="134"/>
    </location>
</feature>
<dbReference type="EMBL" id="DTBD01000017">
    <property type="protein sequence ID" value="HGQ64066.1"/>
    <property type="molecule type" value="Genomic_DNA"/>
</dbReference>
<dbReference type="InterPro" id="IPR035920">
    <property type="entry name" value="YhbY-like_sf"/>
</dbReference>
<feature type="region of interest" description="Disordered" evidence="3">
    <location>
        <begin position="97"/>
        <end position="134"/>
    </location>
</feature>
<name>A0A7C4NLT5_9CREN</name>
<dbReference type="SMART" id="SM01103">
    <property type="entry name" value="CRS1_YhbY"/>
    <property type="match status" value="1"/>
</dbReference>
<evidence type="ECO:0000256" key="1">
    <source>
        <dbReference type="ARBA" id="ARBA00022884"/>
    </source>
</evidence>
<protein>
    <recommendedName>
        <fullName evidence="4">CRM domain-containing protein</fullName>
    </recommendedName>
</protein>